<accession>A0A517YY40</accession>
<gene>
    <name evidence="1" type="primary">yidA_2</name>
    <name evidence="1" type="ORF">KS4_31990</name>
</gene>
<dbReference type="EMBL" id="CP036425">
    <property type="protein sequence ID" value="QDU35119.1"/>
    <property type="molecule type" value="Genomic_DNA"/>
</dbReference>
<dbReference type="PANTHER" id="PTHR10000">
    <property type="entry name" value="PHOSPHOSERINE PHOSPHATASE"/>
    <property type="match status" value="1"/>
</dbReference>
<dbReference type="SUPFAM" id="SSF56784">
    <property type="entry name" value="HAD-like"/>
    <property type="match status" value="1"/>
</dbReference>
<proteinExistence type="predicted"/>
<dbReference type="Gene3D" id="3.40.50.1000">
    <property type="entry name" value="HAD superfamily/HAD-like"/>
    <property type="match status" value="1"/>
</dbReference>
<dbReference type="OrthoDB" id="9790031at2"/>
<dbReference type="InterPro" id="IPR023214">
    <property type="entry name" value="HAD_sf"/>
</dbReference>
<dbReference type="InterPro" id="IPR036412">
    <property type="entry name" value="HAD-like_sf"/>
</dbReference>
<dbReference type="KEGG" id="pcor:KS4_31990"/>
<keyword evidence="1" id="KW-0378">Hydrolase</keyword>
<dbReference type="GO" id="GO:0000287">
    <property type="term" value="F:magnesium ion binding"/>
    <property type="evidence" value="ECO:0007669"/>
    <property type="project" value="TreeGrafter"/>
</dbReference>
<dbReference type="EC" id="3.1.3.23" evidence="1"/>
<dbReference type="Proteomes" id="UP000317369">
    <property type="component" value="Chromosome"/>
</dbReference>
<dbReference type="GO" id="GO:0050308">
    <property type="term" value="F:sugar-phosphatase activity"/>
    <property type="evidence" value="ECO:0007669"/>
    <property type="project" value="UniProtKB-EC"/>
</dbReference>
<name>A0A517YY40_9BACT</name>
<evidence type="ECO:0000313" key="1">
    <source>
        <dbReference type="EMBL" id="QDU35119.1"/>
    </source>
</evidence>
<dbReference type="Pfam" id="PF08282">
    <property type="entry name" value="Hydrolase_3"/>
    <property type="match status" value="1"/>
</dbReference>
<reference evidence="1 2" key="1">
    <citation type="submission" date="2019-02" db="EMBL/GenBank/DDBJ databases">
        <title>Deep-cultivation of Planctomycetes and their phenomic and genomic characterization uncovers novel biology.</title>
        <authorList>
            <person name="Wiegand S."/>
            <person name="Jogler M."/>
            <person name="Boedeker C."/>
            <person name="Pinto D."/>
            <person name="Vollmers J."/>
            <person name="Rivas-Marin E."/>
            <person name="Kohn T."/>
            <person name="Peeters S.H."/>
            <person name="Heuer A."/>
            <person name="Rast P."/>
            <person name="Oberbeckmann S."/>
            <person name="Bunk B."/>
            <person name="Jeske O."/>
            <person name="Meyerdierks A."/>
            <person name="Storesund J.E."/>
            <person name="Kallscheuer N."/>
            <person name="Luecker S."/>
            <person name="Lage O.M."/>
            <person name="Pohl T."/>
            <person name="Merkel B.J."/>
            <person name="Hornburger P."/>
            <person name="Mueller R.-W."/>
            <person name="Bruemmer F."/>
            <person name="Labrenz M."/>
            <person name="Spormann A.M."/>
            <person name="Op den Camp H."/>
            <person name="Overmann J."/>
            <person name="Amann R."/>
            <person name="Jetten M.S.M."/>
            <person name="Mascher T."/>
            <person name="Medema M.H."/>
            <person name="Devos D.P."/>
            <person name="Kaster A.-K."/>
            <person name="Ovreas L."/>
            <person name="Rohde M."/>
            <person name="Galperin M.Y."/>
            <person name="Jogler C."/>
        </authorList>
    </citation>
    <scope>NUCLEOTIDE SEQUENCE [LARGE SCALE GENOMIC DNA]</scope>
    <source>
        <strain evidence="1 2">KS4</strain>
    </source>
</reference>
<organism evidence="1 2">
    <name type="scientific">Poriferisphaera corsica</name>
    <dbReference type="NCBI Taxonomy" id="2528020"/>
    <lineage>
        <taxon>Bacteria</taxon>
        <taxon>Pseudomonadati</taxon>
        <taxon>Planctomycetota</taxon>
        <taxon>Phycisphaerae</taxon>
        <taxon>Phycisphaerales</taxon>
        <taxon>Phycisphaeraceae</taxon>
        <taxon>Poriferisphaera</taxon>
    </lineage>
</organism>
<sequence length="286" mass="31252">MRYDLIAVDMDGTLLGRDGEVSKANQDAVRRAVDAGVRVVPCTGRGWREAKFALEGLVDVIEVGIFVTGAMVNQINSGESVEIAEIEPHLAKELIDFLGAEPEAVLCFRDANVVGHDYLVTGSCELVGNTSWWFEKSSIRSATMPRVGVEDLHAVLRVGMVACGPRLIEMEEKIRDAFADRVLVQHFMGVQMPDPVDTVYILEVFAAGIDKWRGVRWLADQYGIKTSRIACIGDEINDVSMLSNAGLGVAMGNAVEKAAIVANRRTLSNEQDGVAYAIHKMLDGEW</sequence>
<dbReference type="Gene3D" id="3.30.1240.10">
    <property type="match status" value="1"/>
</dbReference>
<dbReference type="RefSeq" id="WP_145079983.1">
    <property type="nucleotide sequence ID" value="NZ_CP036425.1"/>
</dbReference>
<dbReference type="GO" id="GO:0005829">
    <property type="term" value="C:cytosol"/>
    <property type="evidence" value="ECO:0007669"/>
    <property type="project" value="TreeGrafter"/>
</dbReference>
<dbReference type="AlphaFoldDB" id="A0A517YY40"/>
<protein>
    <submittedName>
        <fullName evidence="1">Sugar phosphatase YidA</fullName>
        <ecNumber evidence="1">3.1.3.23</ecNumber>
    </submittedName>
</protein>
<keyword evidence="2" id="KW-1185">Reference proteome</keyword>
<evidence type="ECO:0000313" key="2">
    <source>
        <dbReference type="Proteomes" id="UP000317369"/>
    </source>
</evidence>
<dbReference type="PANTHER" id="PTHR10000:SF8">
    <property type="entry name" value="HAD SUPERFAMILY HYDROLASE-LIKE, TYPE 3"/>
    <property type="match status" value="1"/>
</dbReference>